<evidence type="ECO:0000313" key="6">
    <source>
        <dbReference type="EMBL" id="SEH06893.1"/>
    </source>
</evidence>
<comment type="subcellular location">
    <subcellularLocation>
        <location evidence="1">Secreted</location>
    </subcellularLocation>
</comment>
<dbReference type="PANTHER" id="PTHR23303:SF15">
    <property type="entry name" value="COLOSSIN-A"/>
    <property type="match status" value="1"/>
</dbReference>
<evidence type="ECO:0000256" key="1">
    <source>
        <dbReference type="ARBA" id="ARBA00004613"/>
    </source>
</evidence>
<dbReference type="Pfam" id="PF17210">
    <property type="entry name" value="SdrD_B"/>
    <property type="match status" value="2"/>
</dbReference>
<organism evidence="6 7">
    <name type="scientific">Candidatus Venteria ishoeyi</name>
    <dbReference type="NCBI Taxonomy" id="1899563"/>
    <lineage>
        <taxon>Bacteria</taxon>
        <taxon>Pseudomonadati</taxon>
        <taxon>Pseudomonadota</taxon>
        <taxon>Gammaproteobacteria</taxon>
        <taxon>Thiotrichales</taxon>
        <taxon>Thiotrichaceae</taxon>
        <taxon>Venteria</taxon>
    </lineage>
</organism>
<dbReference type="Proteomes" id="UP000236724">
    <property type="component" value="Unassembled WGS sequence"/>
</dbReference>
<dbReference type="OrthoDB" id="5619324at2"/>
<proteinExistence type="predicted"/>
<dbReference type="EMBL" id="FMSV02000511">
    <property type="protein sequence ID" value="SEH06893.1"/>
    <property type="molecule type" value="Genomic_DNA"/>
</dbReference>
<evidence type="ECO:0000256" key="2">
    <source>
        <dbReference type="ARBA" id="ARBA00022525"/>
    </source>
</evidence>
<dbReference type="AlphaFoldDB" id="A0A1H6FB77"/>
<name>A0A1H6FB77_9GAMM</name>
<dbReference type="InterPro" id="IPR051417">
    <property type="entry name" value="SDr/BOS_complex"/>
</dbReference>
<feature type="region of interest" description="Disordered" evidence="4">
    <location>
        <begin position="1"/>
        <end position="23"/>
    </location>
</feature>
<keyword evidence="7" id="KW-1185">Reference proteome</keyword>
<evidence type="ECO:0000256" key="3">
    <source>
        <dbReference type="ARBA" id="ARBA00022729"/>
    </source>
</evidence>
<keyword evidence="3" id="KW-0732">Signal</keyword>
<dbReference type="GO" id="GO:0005576">
    <property type="term" value="C:extracellular region"/>
    <property type="evidence" value="ECO:0007669"/>
    <property type="project" value="UniProtKB-SubCell"/>
</dbReference>
<dbReference type="InterPro" id="IPR033764">
    <property type="entry name" value="Sdr_B"/>
</dbReference>
<dbReference type="Gene3D" id="2.60.40.10">
    <property type="entry name" value="Immunoglobulins"/>
    <property type="match status" value="2"/>
</dbReference>
<sequence length="272" mass="27463">MGDIVWDDNGAGGGTAGDGIQNGSEAGVDGIMVTLLNSDGSATGKTDTTADGGQYGFTDLVPGDYIIQFSDLADGYGFSPMDAVGTEATDSDVNPAGANAGKTNVFTLNGGDNNVDIDAGINNFASLGNLVWNDTNENGVQDAGEGGINGITVSLLDNSGNPVAGKETTTANGGQYSFMGLIPGDYKVKFSLPSNHKFSPKNTGDEVTDSDVDTSTGITDTITLIAGETNTTVDAGIYDDTPPSPPPPPAPSAISSGMIKMQTGCRMPGSLA</sequence>
<keyword evidence="2" id="KW-0964">Secreted</keyword>
<feature type="domain" description="SD-repeat containing protein B" evidence="5">
    <location>
        <begin position="1"/>
        <end position="121"/>
    </location>
</feature>
<dbReference type="SUPFAM" id="SSF49478">
    <property type="entry name" value="Cna protein B-type domain"/>
    <property type="match status" value="1"/>
</dbReference>
<accession>A0A1H6FB77</accession>
<reference evidence="6 7" key="1">
    <citation type="submission" date="2016-10" db="EMBL/GenBank/DDBJ databases">
        <authorList>
            <person name="de Groot N.N."/>
        </authorList>
    </citation>
    <scope>NUCLEOTIDE SEQUENCE [LARGE SCALE GENOMIC DNA]</scope>
    <source>
        <strain evidence="6">MBHS1</strain>
    </source>
</reference>
<gene>
    <name evidence="6" type="primary">sdrF</name>
    <name evidence="6" type="ORF">MBHS_02759</name>
</gene>
<dbReference type="SUPFAM" id="SSF117074">
    <property type="entry name" value="Hypothetical protein PA1324"/>
    <property type="match status" value="1"/>
</dbReference>
<evidence type="ECO:0000259" key="5">
    <source>
        <dbReference type="Pfam" id="PF17210"/>
    </source>
</evidence>
<evidence type="ECO:0000313" key="7">
    <source>
        <dbReference type="Proteomes" id="UP000236724"/>
    </source>
</evidence>
<dbReference type="InterPro" id="IPR013783">
    <property type="entry name" value="Ig-like_fold"/>
</dbReference>
<protein>
    <submittedName>
        <fullName evidence="6">Serine-aspartate repeat-containing protein F</fullName>
    </submittedName>
</protein>
<evidence type="ECO:0000256" key="4">
    <source>
        <dbReference type="SAM" id="MobiDB-lite"/>
    </source>
</evidence>
<dbReference type="PANTHER" id="PTHR23303">
    <property type="entry name" value="CARBOXYPEPTIDASE REGULATORY REGION-CONTAINING"/>
    <property type="match status" value="1"/>
</dbReference>
<feature type="domain" description="SD-repeat containing protein B" evidence="5">
    <location>
        <begin position="125"/>
        <end position="237"/>
    </location>
</feature>